<gene>
    <name evidence="8" type="ORF">WQQ_43710</name>
</gene>
<organism evidence="8 9">
    <name type="scientific">Hydrocarboniphaga effusa AP103</name>
    <dbReference type="NCBI Taxonomy" id="1172194"/>
    <lineage>
        <taxon>Bacteria</taxon>
        <taxon>Pseudomonadati</taxon>
        <taxon>Pseudomonadota</taxon>
        <taxon>Gammaproteobacteria</taxon>
        <taxon>Nevskiales</taxon>
        <taxon>Nevskiaceae</taxon>
        <taxon>Hydrocarboniphaga</taxon>
    </lineage>
</organism>
<proteinExistence type="predicted"/>
<keyword evidence="4 6" id="KW-1133">Transmembrane helix</keyword>
<comment type="subcellular location">
    <subcellularLocation>
        <location evidence="1">Cell membrane</location>
        <topology evidence="1">Multi-pass membrane protein</topology>
    </subcellularLocation>
</comment>
<dbReference type="SUPFAM" id="SSF55729">
    <property type="entry name" value="Acyl-CoA N-acyltransferases (Nat)"/>
    <property type="match status" value="1"/>
</dbReference>
<evidence type="ECO:0000256" key="2">
    <source>
        <dbReference type="ARBA" id="ARBA00022475"/>
    </source>
</evidence>
<feature type="transmembrane region" description="Helical" evidence="6">
    <location>
        <begin position="456"/>
        <end position="475"/>
    </location>
</feature>
<feature type="transmembrane region" description="Helical" evidence="6">
    <location>
        <begin position="245"/>
        <end position="270"/>
    </location>
</feature>
<feature type="transmembrane region" description="Helical" evidence="6">
    <location>
        <begin position="127"/>
        <end position="154"/>
    </location>
</feature>
<evidence type="ECO:0000259" key="7">
    <source>
        <dbReference type="Pfam" id="PF09924"/>
    </source>
</evidence>
<accession>I8HX37</accession>
<feature type="transmembrane region" description="Helical" evidence="6">
    <location>
        <begin position="496"/>
        <end position="517"/>
    </location>
</feature>
<dbReference type="GO" id="GO:0055091">
    <property type="term" value="P:phospholipid homeostasis"/>
    <property type="evidence" value="ECO:0007669"/>
    <property type="project" value="TreeGrafter"/>
</dbReference>
<evidence type="ECO:0000256" key="4">
    <source>
        <dbReference type="ARBA" id="ARBA00022989"/>
    </source>
</evidence>
<feature type="transmembrane region" description="Helical" evidence="6">
    <location>
        <begin position="398"/>
        <end position="416"/>
    </location>
</feature>
<dbReference type="STRING" id="1172194.WQQ_43710"/>
<dbReference type="RefSeq" id="WP_007187306.1">
    <property type="nucleotide sequence ID" value="NZ_AKGD01000004.1"/>
</dbReference>
<dbReference type="PATRIC" id="fig|1172194.4.peg.4237"/>
<evidence type="ECO:0000256" key="5">
    <source>
        <dbReference type="ARBA" id="ARBA00023136"/>
    </source>
</evidence>
<feature type="transmembrane region" description="Helical" evidence="6">
    <location>
        <begin position="12"/>
        <end position="33"/>
    </location>
</feature>
<feature type="transmembrane region" description="Helical" evidence="6">
    <location>
        <begin position="54"/>
        <end position="74"/>
    </location>
</feature>
<dbReference type="OrthoDB" id="145485at2"/>
<evidence type="ECO:0000256" key="3">
    <source>
        <dbReference type="ARBA" id="ARBA00022692"/>
    </source>
</evidence>
<evidence type="ECO:0000256" key="1">
    <source>
        <dbReference type="ARBA" id="ARBA00004651"/>
    </source>
</evidence>
<protein>
    <recommendedName>
        <fullName evidence="7">Phosphatidylglycerol lysyltransferase C-terminal domain-containing protein</fullName>
    </recommendedName>
</protein>
<dbReference type="GO" id="GO:0005886">
    <property type="term" value="C:plasma membrane"/>
    <property type="evidence" value="ECO:0007669"/>
    <property type="project" value="UniProtKB-SubCell"/>
</dbReference>
<keyword evidence="2" id="KW-1003">Cell membrane</keyword>
<dbReference type="InterPro" id="IPR024320">
    <property type="entry name" value="LPG_synthase_C"/>
</dbReference>
<dbReference type="AlphaFoldDB" id="I8HX37"/>
<evidence type="ECO:0000313" key="9">
    <source>
        <dbReference type="Proteomes" id="UP000003704"/>
    </source>
</evidence>
<feature type="transmembrane region" description="Helical" evidence="6">
    <location>
        <begin position="174"/>
        <end position="191"/>
    </location>
</feature>
<keyword evidence="9" id="KW-1185">Reference proteome</keyword>
<dbReference type="InterPro" id="IPR051211">
    <property type="entry name" value="PG_lysyltransferase"/>
</dbReference>
<feature type="transmembrane region" description="Helical" evidence="6">
    <location>
        <begin position="370"/>
        <end position="392"/>
    </location>
</feature>
<evidence type="ECO:0000256" key="6">
    <source>
        <dbReference type="SAM" id="Phobius"/>
    </source>
</evidence>
<dbReference type="Pfam" id="PF09924">
    <property type="entry name" value="LPG_synthase_C"/>
    <property type="match status" value="1"/>
</dbReference>
<dbReference type="EMBL" id="AKGD01000004">
    <property type="protein sequence ID" value="EIT67936.1"/>
    <property type="molecule type" value="Genomic_DNA"/>
</dbReference>
<dbReference type="InterPro" id="IPR016181">
    <property type="entry name" value="Acyl_CoA_acyltransferase"/>
</dbReference>
<dbReference type="GO" id="GO:0016755">
    <property type="term" value="F:aminoacyltransferase activity"/>
    <property type="evidence" value="ECO:0007669"/>
    <property type="project" value="TreeGrafter"/>
</dbReference>
<comment type="caution">
    <text evidence="8">The sequence shown here is derived from an EMBL/GenBank/DDBJ whole genome shotgun (WGS) entry which is preliminary data.</text>
</comment>
<sequence length="854" mass="92555">MSPVSEKSPLRRIAAIAGPLMALVFLGIAVWLLDDGLGREGYVQIGSAIRLLPIGTILLAVLVAAVAYAVLILYDVLALAFVGRRLRLSQVVPASLLGYALGNNIGYTLIAGASVRYWVYRSYGFGAGLVAAIATFCSLGFVLGCVWVGGAAFMLWPLPLPGWLPLPWSTTRPLGFALLALLACYVTLAASGKVRVRVRGVQLALPSLQLTLGQLGVATLDLLTMSATLWILLPSPLPFDEFLSMFMLALAAGVVSQVPGGLGVFETVLLMQLRDRLPVSSVVAALVVFRLLYYVLPLALAATWLAVRVLRNGSAGWNASATLTGRTRNLVPQLLALATFAAGTVLLFSGATPTALGRLAMLHRFLPHPLIELSDFLASLVGVVLLLLARGLQRRVDAAYVLVALLLGVGIVMSLAKGLDYEEALVLAGVLIALLAARKRFNRRASIFDTPLSRSWVISIASVLIGSLALWYFAFRQGHYAQQSWWEFALRAEAPRALRATVGAAVVAVAVAVARLLRPMPEVAPLPGPEVIARAGRIAQLAVSTHGYLALRGDKALLFSDDGRAFLMYGRQGRSWIAMGDPVGPRSKGRELLWRFRDLVDRYDGWPVIFEARAFWLPVYRELGLVATPLGEEARVDLRSFSLNGATFKTLRQAHASLPAQGCCFDILPAAAVPALIPELARVSESWLSTKNTREKGFSNASFDAAYLAQFPLAVVRYRGTIVGFANLWCGKGKYELSVDLMRHAADAPPRTMDLLFTELMLWGQRESYQWFNFGMAPLSGFGHDATVWSKVGAFLYRHGEHFYNFQGLRQYKAKFRPSWVPLYLASPGGVALPAIILDVTALMAGGVMGILRK</sequence>
<name>I8HX37_9GAMM</name>
<feature type="transmembrane region" description="Helical" evidence="6">
    <location>
        <begin position="94"/>
        <end position="115"/>
    </location>
</feature>
<dbReference type="PANTHER" id="PTHR34697">
    <property type="entry name" value="PHOSPHATIDYLGLYCEROL LYSYLTRANSFERASE"/>
    <property type="match status" value="1"/>
</dbReference>
<reference evidence="8 9" key="1">
    <citation type="journal article" date="2012" name="J. Bacteriol.">
        <title>Genome Sequence of n-Alkane-Degrading Hydrocarboniphaga effusa Strain AP103T (ATCC BAA-332T).</title>
        <authorList>
            <person name="Chang H.K."/>
            <person name="Zylstra G.J."/>
            <person name="Chae J.C."/>
        </authorList>
    </citation>
    <scope>NUCLEOTIDE SEQUENCE [LARGE SCALE GENOMIC DNA]</scope>
    <source>
        <strain evidence="8 9">AP103</strain>
    </source>
</reference>
<feature type="transmembrane region" description="Helical" evidence="6">
    <location>
        <begin position="282"/>
        <end position="310"/>
    </location>
</feature>
<evidence type="ECO:0000313" key="8">
    <source>
        <dbReference type="EMBL" id="EIT67936.1"/>
    </source>
</evidence>
<feature type="domain" description="Phosphatidylglycerol lysyltransferase C-terminal" evidence="7">
    <location>
        <begin position="544"/>
        <end position="826"/>
    </location>
</feature>
<dbReference type="Proteomes" id="UP000003704">
    <property type="component" value="Unassembled WGS sequence"/>
</dbReference>
<dbReference type="PANTHER" id="PTHR34697:SF2">
    <property type="entry name" value="PHOSPHATIDYLGLYCEROL LYSYLTRANSFERASE"/>
    <property type="match status" value="1"/>
</dbReference>
<keyword evidence="5 6" id="KW-0472">Membrane</keyword>
<feature type="transmembrane region" description="Helical" evidence="6">
    <location>
        <begin position="831"/>
        <end position="852"/>
    </location>
</feature>
<feature type="transmembrane region" description="Helical" evidence="6">
    <location>
        <begin position="212"/>
        <end position="233"/>
    </location>
</feature>
<dbReference type="NCBIfam" id="NF033480">
    <property type="entry name" value="bifunc_MprF"/>
    <property type="match status" value="1"/>
</dbReference>
<keyword evidence="3 6" id="KW-0812">Transmembrane</keyword>